<feature type="transmembrane region" description="Helical" evidence="5">
    <location>
        <begin position="159"/>
        <end position="177"/>
    </location>
</feature>
<name>A0A7Z0D6W8_9ACTN</name>
<organism evidence="8 9">
    <name type="scientific">Naumannella cuiyingiana</name>
    <dbReference type="NCBI Taxonomy" id="1347891"/>
    <lineage>
        <taxon>Bacteria</taxon>
        <taxon>Bacillati</taxon>
        <taxon>Actinomycetota</taxon>
        <taxon>Actinomycetes</taxon>
        <taxon>Propionibacteriales</taxon>
        <taxon>Propionibacteriaceae</taxon>
        <taxon>Naumannella</taxon>
    </lineage>
</organism>
<dbReference type="PROSITE" id="PS00211">
    <property type="entry name" value="ABC_TRANSPORTER_1"/>
    <property type="match status" value="1"/>
</dbReference>
<dbReference type="GO" id="GO:0016887">
    <property type="term" value="F:ATP hydrolysis activity"/>
    <property type="evidence" value="ECO:0007669"/>
    <property type="project" value="InterPro"/>
</dbReference>
<reference evidence="8 9" key="1">
    <citation type="submission" date="2020-07" db="EMBL/GenBank/DDBJ databases">
        <title>Sequencing the genomes of 1000 actinobacteria strains.</title>
        <authorList>
            <person name="Klenk H.-P."/>
        </authorList>
    </citation>
    <scope>NUCLEOTIDE SEQUENCE [LARGE SCALE GENOMIC DNA]</scope>
    <source>
        <strain evidence="8 9">DSM 103164</strain>
    </source>
</reference>
<keyword evidence="3 5" id="KW-1133">Transmembrane helix</keyword>
<dbReference type="PROSITE" id="PS50893">
    <property type="entry name" value="ABC_TRANSPORTER_2"/>
    <property type="match status" value="1"/>
</dbReference>
<dbReference type="SUPFAM" id="SSF90123">
    <property type="entry name" value="ABC transporter transmembrane region"/>
    <property type="match status" value="1"/>
</dbReference>
<sequence>MTSAAPSMIGRSLRRHRGRLLAAIALLCLWQLCEAAVPVAIGLIIDRAVLTGSIPAMVVSLIGLTALFGVLSMAYRHGARTANVALHRETHQLRVEVAERALDPRGVRTDLMPGEVLSIASADADTAGLIFRQLALTGAGLCGVLATAGYLLITDWLVGIVIILGVPLVLGAVHLLTPRVSRHAEEQQGRIAAASGQAADLMRGLRVLKGIGGEAAAGERYRRTSQRARAAGVATIDGIAIMEGIRTFMIGLLVAVVVLVAGWRLITGRLTPGELVAVVGLATFLAEPVGLVAALVPMLARTAAAGRRIRAFLGLPPLVQAGDRAPGDAPADLRLSGLRAGPAAEFDLDCGPGELVVLACGDPAVVREVLEVLDARSRPRHGHVLLAGVPRDGLDPVAAAALITVAPHQVDLFAGSLAHNVFGAEGEPGPREREVLAAAAVDELLGLFPDGLAHPLAAEGANLSGGQRQRIALARALAADRPVLVLHDPTTAVDAVTELAIARGCRSVRSRSATLVITTSPAFCALADRVVVVDEAGSTTGRHDDLLRTSAAYRRLVQR</sequence>
<evidence type="ECO:0000256" key="2">
    <source>
        <dbReference type="ARBA" id="ARBA00022692"/>
    </source>
</evidence>
<dbReference type="Proteomes" id="UP000527616">
    <property type="component" value="Unassembled WGS sequence"/>
</dbReference>
<dbReference type="InterPro" id="IPR017871">
    <property type="entry name" value="ABC_transporter-like_CS"/>
</dbReference>
<evidence type="ECO:0000313" key="9">
    <source>
        <dbReference type="Proteomes" id="UP000527616"/>
    </source>
</evidence>
<dbReference type="AlphaFoldDB" id="A0A7Z0D6W8"/>
<evidence type="ECO:0000313" key="8">
    <source>
        <dbReference type="EMBL" id="NYI69998.1"/>
    </source>
</evidence>
<comment type="caution">
    <text evidence="8">The sequence shown here is derived from an EMBL/GenBank/DDBJ whole genome shotgun (WGS) entry which is preliminary data.</text>
</comment>
<gene>
    <name evidence="8" type="ORF">GGQ54_000558</name>
</gene>
<evidence type="ECO:0000256" key="1">
    <source>
        <dbReference type="ARBA" id="ARBA00004651"/>
    </source>
</evidence>
<dbReference type="Pfam" id="PF00005">
    <property type="entry name" value="ABC_tran"/>
    <property type="match status" value="1"/>
</dbReference>
<dbReference type="GO" id="GO:0015421">
    <property type="term" value="F:ABC-type oligopeptide transporter activity"/>
    <property type="evidence" value="ECO:0007669"/>
    <property type="project" value="TreeGrafter"/>
</dbReference>
<evidence type="ECO:0000259" key="7">
    <source>
        <dbReference type="PROSITE" id="PS50929"/>
    </source>
</evidence>
<evidence type="ECO:0000256" key="5">
    <source>
        <dbReference type="SAM" id="Phobius"/>
    </source>
</evidence>
<feature type="transmembrane region" description="Helical" evidence="5">
    <location>
        <begin position="134"/>
        <end position="153"/>
    </location>
</feature>
<dbReference type="SUPFAM" id="SSF52540">
    <property type="entry name" value="P-loop containing nucleoside triphosphate hydrolases"/>
    <property type="match status" value="1"/>
</dbReference>
<accession>A0A7Z0D6W8</accession>
<keyword evidence="8" id="KW-0547">Nucleotide-binding</keyword>
<proteinExistence type="predicted"/>
<feature type="transmembrane region" description="Helical" evidence="5">
    <location>
        <begin position="248"/>
        <end position="266"/>
    </location>
</feature>
<feature type="transmembrane region" description="Helical" evidence="5">
    <location>
        <begin position="278"/>
        <end position="300"/>
    </location>
</feature>
<keyword evidence="9" id="KW-1185">Reference proteome</keyword>
<dbReference type="PANTHER" id="PTHR43394">
    <property type="entry name" value="ATP-DEPENDENT PERMEASE MDL1, MITOCHONDRIAL"/>
    <property type="match status" value="1"/>
</dbReference>
<keyword evidence="8" id="KW-0067">ATP-binding</keyword>
<evidence type="ECO:0000259" key="6">
    <source>
        <dbReference type="PROSITE" id="PS50893"/>
    </source>
</evidence>
<dbReference type="Gene3D" id="1.20.1560.10">
    <property type="entry name" value="ABC transporter type 1, transmembrane domain"/>
    <property type="match status" value="1"/>
</dbReference>
<dbReference type="RefSeq" id="WP_179444000.1">
    <property type="nucleotide sequence ID" value="NZ_JACBZS010000001.1"/>
</dbReference>
<dbReference type="Pfam" id="PF00664">
    <property type="entry name" value="ABC_membrane"/>
    <property type="match status" value="1"/>
</dbReference>
<dbReference type="InterPro" id="IPR011527">
    <property type="entry name" value="ABC1_TM_dom"/>
</dbReference>
<keyword evidence="2 5" id="KW-0812">Transmembrane</keyword>
<evidence type="ECO:0000256" key="3">
    <source>
        <dbReference type="ARBA" id="ARBA00022989"/>
    </source>
</evidence>
<dbReference type="GO" id="GO:0005886">
    <property type="term" value="C:plasma membrane"/>
    <property type="evidence" value="ECO:0007669"/>
    <property type="project" value="UniProtKB-SubCell"/>
</dbReference>
<dbReference type="Gene3D" id="3.40.50.300">
    <property type="entry name" value="P-loop containing nucleotide triphosphate hydrolases"/>
    <property type="match status" value="1"/>
</dbReference>
<keyword evidence="4 5" id="KW-0472">Membrane</keyword>
<dbReference type="CDD" id="cd07346">
    <property type="entry name" value="ABC_6TM_exporters"/>
    <property type="match status" value="1"/>
</dbReference>
<feature type="transmembrane region" description="Helical" evidence="5">
    <location>
        <begin position="54"/>
        <end position="75"/>
    </location>
</feature>
<dbReference type="EMBL" id="JACBZS010000001">
    <property type="protein sequence ID" value="NYI69998.1"/>
    <property type="molecule type" value="Genomic_DNA"/>
</dbReference>
<protein>
    <submittedName>
        <fullName evidence="8">Putative ABC transport system ATP-binding protein</fullName>
    </submittedName>
</protein>
<dbReference type="InterPro" id="IPR039421">
    <property type="entry name" value="Type_1_exporter"/>
</dbReference>
<feature type="domain" description="ABC transmembrane type-1" evidence="7">
    <location>
        <begin position="21"/>
        <end position="301"/>
    </location>
</feature>
<dbReference type="InterPro" id="IPR003439">
    <property type="entry name" value="ABC_transporter-like_ATP-bd"/>
</dbReference>
<evidence type="ECO:0000256" key="4">
    <source>
        <dbReference type="ARBA" id="ARBA00023136"/>
    </source>
</evidence>
<dbReference type="PROSITE" id="PS50929">
    <property type="entry name" value="ABC_TM1F"/>
    <property type="match status" value="1"/>
</dbReference>
<comment type="subcellular location">
    <subcellularLocation>
        <location evidence="1">Cell membrane</location>
        <topology evidence="1">Multi-pass membrane protein</topology>
    </subcellularLocation>
</comment>
<dbReference type="InterPro" id="IPR027417">
    <property type="entry name" value="P-loop_NTPase"/>
</dbReference>
<dbReference type="PANTHER" id="PTHR43394:SF1">
    <property type="entry name" value="ATP-BINDING CASSETTE SUB-FAMILY B MEMBER 10, MITOCHONDRIAL"/>
    <property type="match status" value="1"/>
</dbReference>
<dbReference type="InterPro" id="IPR036640">
    <property type="entry name" value="ABC1_TM_sf"/>
</dbReference>
<feature type="domain" description="ABC transporter" evidence="6">
    <location>
        <begin position="328"/>
        <end position="559"/>
    </location>
</feature>
<dbReference type="GO" id="GO:0005524">
    <property type="term" value="F:ATP binding"/>
    <property type="evidence" value="ECO:0007669"/>
    <property type="project" value="UniProtKB-KW"/>
</dbReference>